<protein>
    <submittedName>
        <fullName evidence="3">DUF2970 domain-containing protein</fullName>
    </submittedName>
</protein>
<evidence type="ECO:0000256" key="2">
    <source>
        <dbReference type="SAM" id="Phobius"/>
    </source>
</evidence>
<evidence type="ECO:0000313" key="3">
    <source>
        <dbReference type="EMBL" id="MDE1461066.1"/>
    </source>
</evidence>
<keyword evidence="2" id="KW-0472">Membrane</keyword>
<sequence>MKPGQHSSAKSQPEQTVSNSSKPNTPQPPSAQSQPEGTGLLATIQSVLAAAFGVQSQKNRERDFKSGKFSHFVIAGLIFTLIFILLVYAAVQLALHQL</sequence>
<proteinExistence type="predicted"/>
<keyword evidence="2" id="KW-1133">Transmembrane helix</keyword>
<reference evidence="3 4" key="1">
    <citation type="submission" date="2022-11" db="EMBL/GenBank/DDBJ databases">
        <title>Spartinivicinus poritis sp. nov., isolated from scleractinian coral Porites lutea.</title>
        <authorList>
            <person name="Zhang G."/>
            <person name="Cai L."/>
            <person name="Wei Q."/>
        </authorList>
    </citation>
    <scope>NUCLEOTIDE SEQUENCE [LARGE SCALE GENOMIC DNA]</scope>
    <source>
        <strain evidence="3 4">A2-2</strain>
    </source>
</reference>
<evidence type="ECO:0000313" key="4">
    <source>
        <dbReference type="Proteomes" id="UP001528823"/>
    </source>
</evidence>
<keyword evidence="2" id="KW-0812">Transmembrane</keyword>
<dbReference type="Pfam" id="PF11174">
    <property type="entry name" value="DUF2970"/>
    <property type="match status" value="1"/>
</dbReference>
<comment type="caution">
    <text evidence="3">The sequence shown here is derived from an EMBL/GenBank/DDBJ whole genome shotgun (WGS) entry which is preliminary data.</text>
</comment>
<dbReference type="InterPro" id="IPR021344">
    <property type="entry name" value="DUF2970"/>
</dbReference>
<dbReference type="Proteomes" id="UP001528823">
    <property type="component" value="Unassembled WGS sequence"/>
</dbReference>
<organism evidence="3 4">
    <name type="scientific">Spartinivicinus poritis</name>
    <dbReference type="NCBI Taxonomy" id="2994640"/>
    <lineage>
        <taxon>Bacteria</taxon>
        <taxon>Pseudomonadati</taxon>
        <taxon>Pseudomonadota</taxon>
        <taxon>Gammaproteobacteria</taxon>
        <taxon>Oceanospirillales</taxon>
        <taxon>Zooshikellaceae</taxon>
        <taxon>Spartinivicinus</taxon>
    </lineage>
</organism>
<dbReference type="EMBL" id="JAPMOU010000003">
    <property type="protein sequence ID" value="MDE1461066.1"/>
    <property type="molecule type" value="Genomic_DNA"/>
</dbReference>
<name>A0ABT5U3X8_9GAMM</name>
<feature type="transmembrane region" description="Helical" evidence="2">
    <location>
        <begin position="69"/>
        <end position="91"/>
    </location>
</feature>
<accession>A0ABT5U3X8</accession>
<feature type="region of interest" description="Disordered" evidence="1">
    <location>
        <begin position="1"/>
        <end position="36"/>
    </location>
</feature>
<evidence type="ECO:0000256" key="1">
    <source>
        <dbReference type="SAM" id="MobiDB-lite"/>
    </source>
</evidence>
<gene>
    <name evidence="3" type="ORF">ORQ98_03700</name>
</gene>
<dbReference type="RefSeq" id="WP_274687436.1">
    <property type="nucleotide sequence ID" value="NZ_JAPMOU010000003.1"/>
</dbReference>
<keyword evidence="4" id="KW-1185">Reference proteome</keyword>